<keyword evidence="4" id="KW-0472">Membrane</keyword>
<dbReference type="InterPro" id="IPR012944">
    <property type="entry name" value="SusD_RagB_dom"/>
</dbReference>
<protein>
    <submittedName>
        <fullName evidence="8">RagB/SusD family nutrient uptake outer membrane protein</fullName>
    </submittedName>
</protein>
<gene>
    <name evidence="8" type="ORF">ENH87_09415</name>
</gene>
<dbReference type="Pfam" id="PF07980">
    <property type="entry name" value="SusD_RagB"/>
    <property type="match status" value="1"/>
</dbReference>
<dbReference type="PROSITE" id="PS51257">
    <property type="entry name" value="PROKAR_LIPOPROTEIN"/>
    <property type="match status" value="1"/>
</dbReference>
<sequence length="493" mass="56069">MKCFINLKSRIYSLLRNKYFLFLLLPIMASCSNDLLIEEPKTVAAELFYNTADEVEAAVNASYAPIRSSIYAEQIVILDAHTDWGYGRGSRSDYNNFQGFNSGNINNAGSRWNAFYQSIRNANFVIANAPLGTSITSSEIDLFVAEAKFIRAFNYFNLVRNWGGVPLRTDLNLDEVDVKRSTEAEVYDFIFQDLSDAENKLPEEPRNIGRPTTYAVKSLMADVYLTKGMYSEASSKAFEVIQSDKFSLVPVTSVEDFQYNLFGPDILTTTEEIFYLKFARQPNLGNWILFILNHPDTGLFNFGGAYAHYSDSTNPFYVNWDDNDLRKGLWDQIDFGLGETTLVSKKYVDQNAVERSAGAGNDLPIYRYAEILLIYAEAMARETGVPTAEGMEALNKVHRRAYGQEIDSPSSFDYNLEDYNLDSFVDLVLDERAYEFVFEGKRWYDLKRTGKAAQTIIEAKGITIAERHYLWPIPIQEIDFNDAINSENQNPGY</sequence>
<dbReference type="SUPFAM" id="SSF48452">
    <property type="entry name" value="TPR-like"/>
    <property type="match status" value="1"/>
</dbReference>
<proteinExistence type="inferred from homology"/>
<comment type="similarity">
    <text evidence="2">Belongs to the SusD family.</text>
</comment>
<evidence type="ECO:0000256" key="3">
    <source>
        <dbReference type="ARBA" id="ARBA00022729"/>
    </source>
</evidence>
<feature type="domain" description="SusD-like N-terminal" evidence="7">
    <location>
        <begin position="104"/>
        <end position="225"/>
    </location>
</feature>
<evidence type="ECO:0000256" key="2">
    <source>
        <dbReference type="ARBA" id="ARBA00006275"/>
    </source>
</evidence>
<dbReference type="GO" id="GO:0009279">
    <property type="term" value="C:cell outer membrane"/>
    <property type="evidence" value="ECO:0007669"/>
    <property type="project" value="UniProtKB-SubCell"/>
</dbReference>
<evidence type="ECO:0000256" key="1">
    <source>
        <dbReference type="ARBA" id="ARBA00004442"/>
    </source>
</evidence>
<keyword evidence="5" id="KW-0998">Cell outer membrane</keyword>
<evidence type="ECO:0000256" key="4">
    <source>
        <dbReference type="ARBA" id="ARBA00023136"/>
    </source>
</evidence>
<dbReference type="InterPro" id="IPR011990">
    <property type="entry name" value="TPR-like_helical_dom_sf"/>
</dbReference>
<reference evidence="8" key="1">
    <citation type="journal article" date="2020" name="mSystems">
        <title>Genome- and Community-Level Interaction Insights into Carbon Utilization and Element Cycling Functions of Hydrothermarchaeota in Hydrothermal Sediment.</title>
        <authorList>
            <person name="Zhou Z."/>
            <person name="Liu Y."/>
            <person name="Xu W."/>
            <person name="Pan J."/>
            <person name="Luo Z.H."/>
            <person name="Li M."/>
        </authorList>
    </citation>
    <scope>NUCLEOTIDE SEQUENCE [LARGE SCALE GENOMIC DNA]</scope>
    <source>
        <strain evidence="8">HyVt-345</strain>
    </source>
</reference>
<dbReference type="InterPro" id="IPR033985">
    <property type="entry name" value="SusD-like_N"/>
</dbReference>
<dbReference type="Pfam" id="PF14322">
    <property type="entry name" value="SusD-like_3"/>
    <property type="match status" value="1"/>
</dbReference>
<dbReference type="AlphaFoldDB" id="A0A831VQW1"/>
<feature type="domain" description="RagB/SusD" evidence="6">
    <location>
        <begin position="338"/>
        <end position="493"/>
    </location>
</feature>
<comment type="caution">
    <text evidence="8">The sequence shown here is derived from an EMBL/GenBank/DDBJ whole genome shotgun (WGS) entry which is preliminary data.</text>
</comment>
<keyword evidence="3" id="KW-0732">Signal</keyword>
<evidence type="ECO:0000259" key="7">
    <source>
        <dbReference type="Pfam" id="PF14322"/>
    </source>
</evidence>
<dbReference type="Proteomes" id="UP000886191">
    <property type="component" value="Unassembled WGS sequence"/>
</dbReference>
<name>A0A831VQW1_9FLAO</name>
<accession>A0A831VQW1</accession>
<comment type="subcellular location">
    <subcellularLocation>
        <location evidence="1">Cell outer membrane</location>
    </subcellularLocation>
</comment>
<dbReference type="CDD" id="cd08977">
    <property type="entry name" value="SusD"/>
    <property type="match status" value="1"/>
</dbReference>
<dbReference type="Gene3D" id="1.25.40.390">
    <property type="match status" value="1"/>
</dbReference>
<evidence type="ECO:0000313" key="8">
    <source>
        <dbReference type="EMBL" id="HEA21123.1"/>
    </source>
</evidence>
<dbReference type="EMBL" id="DRGL01000031">
    <property type="protein sequence ID" value="HEA21123.1"/>
    <property type="molecule type" value="Genomic_DNA"/>
</dbReference>
<evidence type="ECO:0000256" key="5">
    <source>
        <dbReference type="ARBA" id="ARBA00023237"/>
    </source>
</evidence>
<evidence type="ECO:0000259" key="6">
    <source>
        <dbReference type="Pfam" id="PF07980"/>
    </source>
</evidence>
<organism evidence="8">
    <name type="scientific">Pricia antarctica</name>
    <dbReference type="NCBI Taxonomy" id="641691"/>
    <lineage>
        <taxon>Bacteria</taxon>
        <taxon>Pseudomonadati</taxon>
        <taxon>Bacteroidota</taxon>
        <taxon>Flavobacteriia</taxon>
        <taxon>Flavobacteriales</taxon>
        <taxon>Flavobacteriaceae</taxon>
        <taxon>Pricia</taxon>
    </lineage>
</organism>